<dbReference type="Proteomes" id="UP000617544">
    <property type="component" value="Unassembled WGS sequence"/>
</dbReference>
<keyword evidence="4" id="KW-0479">Metal-binding</keyword>
<reference evidence="8" key="1">
    <citation type="journal article" date="2020" name="bioRxiv">
        <title>A rank-normalized archaeal taxonomy based on genome phylogeny resolves widespread incomplete and uneven classifications.</title>
        <authorList>
            <person name="Rinke C."/>
            <person name="Chuvochina M."/>
            <person name="Mussig A.J."/>
            <person name="Chaumeil P.-A."/>
            <person name="Waite D.W."/>
            <person name="Whitman W.B."/>
            <person name="Parks D.H."/>
            <person name="Hugenholtz P."/>
        </authorList>
    </citation>
    <scope>NUCLEOTIDE SEQUENCE</scope>
    <source>
        <strain evidence="8">UBA8834</strain>
    </source>
</reference>
<evidence type="ECO:0000313" key="8">
    <source>
        <dbReference type="EMBL" id="HII61616.1"/>
    </source>
</evidence>
<dbReference type="Pfam" id="PF04055">
    <property type="entry name" value="Radical_SAM"/>
    <property type="match status" value="1"/>
</dbReference>
<evidence type="ECO:0000256" key="4">
    <source>
        <dbReference type="ARBA" id="ARBA00022723"/>
    </source>
</evidence>
<dbReference type="InterPro" id="IPR013785">
    <property type="entry name" value="Aldolase_TIM"/>
</dbReference>
<dbReference type="GeneID" id="1443921"/>
<keyword evidence="6" id="KW-0411">Iron-sulfur</keyword>
<evidence type="ECO:0000313" key="9">
    <source>
        <dbReference type="Proteomes" id="UP000617544"/>
    </source>
</evidence>
<comment type="caution">
    <text evidence="8">The sequence shown here is derived from an EMBL/GenBank/DDBJ whole genome shotgun (WGS) entry which is preliminary data.</text>
</comment>
<dbReference type="CDD" id="cd01335">
    <property type="entry name" value="Radical_SAM"/>
    <property type="match status" value="1"/>
</dbReference>
<comment type="cofactor">
    <cofactor evidence="1">
        <name>[4Fe-4S] cluster</name>
        <dbReference type="ChEBI" id="CHEBI:49883"/>
    </cofactor>
</comment>
<dbReference type="SFLD" id="SFLDS00029">
    <property type="entry name" value="Radical_SAM"/>
    <property type="match status" value="1"/>
</dbReference>
<dbReference type="InterPro" id="IPR034457">
    <property type="entry name" value="Organic_radical-activating"/>
</dbReference>
<dbReference type="GO" id="GO:0051539">
    <property type="term" value="F:4 iron, 4 sulfur cluster binding"/>
    <property type="evidence" value="ECO:0007669"/>
    <property type="project" value="UniProtKB-KW"/>
</dbReference>
<keyword evidence="2" id="KW-0004">4Fe-4S</keyword>
<evidence type="ECO:0000256" key="5">
    <source>
        <dbReference type="ARBA" id="ARBA00023004"/>
    </source>
</evidence>
<keyword evidence="5" id="KW-0408">Iron</keyword>
<dbReference type="GO" id="GO:0046872">
    <property type="term" value="F:metal ion binding"/>
    <property type="evidence" value="ECO:0007669"/>
    <property type="project" value="UniProtKB-KW"/>
</dbReference>
<dbReference type="OMA" id="CPFCHNW"/>
<dbReference type="EMBL" id="DUJN01000007">
    <property type="protein sequence ID" value="HII61616.1"/>
    <property type="molecule type" value="Genomic_DNA"/>
</dbReference>
<keyword evidence="3" id="KW-0949">S-adenosyl-L-methionine</keyword>
<evidence type="ECO:0000256" key="6">
    <source>
        <dbReference type="ARBA" id="ARBA00023014"/>
    </source>
</evidence>
<dbReference type="PROSITE" id="PS51918">
    <property type="entry name" value="RADICAL_SAM"/>
    <property type="match status" value="1"/>
</dbReference>
<proteinExistence type="predicted"/>
<sequence length="238" mass="27426">MLVSGWKEVSMVDVHGKTTFTLWLCGCNLRCPFCHNWRIAQGEGCFKLNREELIAEVDANSFLVDCFHITGGEPLIQWKELRNLLVDVRRYLPISLNSNLTLVKPLERVIEFLDHVATDLKVPPTELYGLPRESSIKLWKLFLDGLSIVSNYSIPLELRIPVSRGFKVEDIKPWIEEGIERINTDFYVVLNPLVGPPLTDPRDKEWCAEHCWPRNEVEKLKDLLKSLGIEKVIVKSYP</sequence>
<evidence type="ECO:0000256" key="1">
    <source>
        <dbReference type="ARBA" id="ARBA00001966"/>
    </source>
</evidence>
<dbReference type="SFLD" id="SFLDG01094">
    <property type="entry name" value="Uncharacterised_Radical_SAM_Su"/>
    <property type="match status" value="1"/>
</dbReference>
<dbReference type="GO" id="GO:0003824">
    <property type="term" value="F:catalytic activity"/>
    <property type="evidence" value="ECO:0007669"/>
    <property type="project" value="InterPro"/>
</dbReference>
<dbReference type="Gene3D" id="3.20.20.70">
    <property type="entry name" value="Aldolase class I"/>
    <property type="match status" value="1"/>
</dbReference>
<accession>A0A832T504</accession>
<evidence type="ECO:0000256" key="2">
    <source>
        <dbReference type="ARBA" id="ARBA00022485"/>
    </source>
</evidence>
<evidence type="ECO:0000256" key="3">
    <source>
        <dbReference type="ARBA" id="ARBA00022691"/>
    </source>
</evidence>
<dbReference type="RefSeq" id="WP_010884139.1">
    <property type="nucleotide sequence ID" value="NZ_DUJN01000007.1"/>
</dbReference>
<feature type="domain" description="Radical SAM core" evidence="7">
    <location>
        <begin position="14"/>
        <end position="230"/>
    </location>
</feature>
<protein>
    <submittedName>
        <fullName evidence="8">Anaerobic ribonucleoside-triphosphate reductase activating protein</fullName>
    </submittedName>
</protein>
<evidence type="ECO:0000259" key="7">
    <source>
        <dbReference type="PROSITE" id="PS51918"/>
    </source>
</evidence>
<dbReference type="InterPro" id="IPR007197">
    <property type="entry name" value="rSAM"/>
</dbReference>
<organism evidence="8 9">
    <name type="scientific">Pyrococcus horikoshii</name>
    <dbReference type="NCBI Taxonomy" id="53953"/>
    <lineage>
        <taxon>Archaea</taxon>
        <taxon>Methanobacteriati</taxon>
        <taxon>Methanobacteriota</taxon>
        <taxon>Thermococci</taxon>
        <taxon>Thermococcales</taxon>
        <taxon>Thermococcaceae</taxon>
        <taxon>Pyrococcus</taxon>
    </lineage>
</organism>
<dbReference type="InterPro" id="IPR058240">
    <property type="entry name" value="rSAM_sf"/>
</dbReference>
<dbReference type="NCBIfam" id="TIGR02495">
    <property type="entry name" value="NrdG2"/>
    <property type="match status" value="1"/>
</dbReference>
<name>A0A832T504_PYRHR</name>
<gene>
    <name evidence="8" type="ORF">HA331_07740</name>
</gene>
<dbReference type="SUPFAM" id="SSF102114">
    <property type="entry name" value="Radical SAM enzymes"/>
    <property type="match status" value="1"/>
</dbReference>
<dbReference type="PANTHER" id="PTHR30352">
    <property type="entry name" value="PYRUVATE FORMATE-LYASE-ACTIVATING ENZYME"/>
    <property type="match status" value="1"/>
</dbReference>
<dbReference type="InterPro" id="IPR012840">
    <property type="entry name" value="NrdG2"/>
</dbReference>
<dbReference type="AlphaFoldDB" id="A0A832T504"/>